<gene>
    <name evidence="6" type="ORF">EI77_01294</name>
</gene>
<keyword evidence="2" id="KW-0479">Metal-binding</keyword>
<evidence type="ECO:0000259" key="5">
    <source>
        <dbReference type="Pfam" id="PF24827"/>
    </source>
</evidence>
<dbReference type="SUPFAM" id="SSF53187">
    <property type="entry name" value="Zn-dependent exopeptidases"/>
    <property type="match status" value="1"/>
</dbReference>
<comment type="caution">
    <text evidence="6">The sequence shown here is derived from an EMBL/GenBank/DDBJ whole genome shotgun (WGS) entry which is preliminary data.</text>
</comment>
<proteinExistence type="predicted"/>
<dbReference type="GO" id="GO:0016788">
    <property type="term" value="F:hydrolase activity, acting on ester bonds"/>
    <property type="evidence" value="ECO:0007669"/>
    <property type="project" value="InterPro"/>
</dbReference>
<dbReference type="EMBL" id="SOCA01000002">
    <property type="protein sequence ID" value="TDU72829.1"/>
    <property type="molecule type" value="Genomic_DNA"/>
</dbReference>
<dbReference type="CDD" id="cd06231">
    <property type="entry name" value="M14_REP34-like"/>
    <property type="match status" value="1"/>
</dbReference>
<sequence>MPLLPLHQAHDYRALMARWRGLAGRLKVKFQTLTEVQGVKVHWLETGHGDEPVIYLSSGVHGDEVGAAWGLLLWAEENEALLLKHRFLIFPCLNPFGLMLNTRADHHGQDLNRRFHIEDDDICGPWRRLMVGRSLGIGLCLHEDYDGQGCYVYELSHHRQALSQDIMANLRTLPPDPRKSIDGSRAVLGVIRRKKVPLRLPGLPEAIVLHQLGCETTLTFETPSEFSLDDRVQAQVEFVNAVLSAAQIL</sequence>
<reference evidence="6 7" key="1">
    <citation type="submission" date="2019-03" db="EMBL/GenBank/DDBJ databases">
        <title>Genomic Encyclopedia of Archaeal and Bacterial Type Strains, Phase II (KMG-II): from individual species to whole genera.</title>
        <authorList>
            <person name="Goeker M."/>
        </authorList>
    </citation>
    <scope>NUCLEOTIDE SEQUENCE [LARGE SCALE GENOMIC DNA]</scope>
    <source>
        <strain evidence="6 7">ATCC 25309</strain>
    </source>
</reference>
<dbReference type="AlphaFoldDB" id="A0A4R7S4Q0"/>
<name>A0A4R7S4Q0_9BACT</name>
<dbReference type="OrthoDB" id="184972at2"/>
<dbReference type="Proteomes" id="UP000295662">
    <property type="component" value="Unassembled WGS sequence"/>
</dbReference>
<comment type="cofactor">
    <cofactor evidence="1">
        <name>Zn(2+)</name>
        <dbReference type="ChEBI" id="CHEBI:29105"/>
    </cofactor>
</comment>
<keyword evidence="7" id="KW-1185">Reference proteome</keyword>
<keyword evidence="3" id="KW-0378">Hydrolase</keyword>
<evidence type="ECO:0000313" key="6">
    <source>
        <dbReference type="EMBL" id="TDU72829.1"/>
    </source>
</evidence>
<dbReference type="GO" id="GO:0046872">
    <property type="term" value="F:metal ion binding"/>
    <property type="evidence" value="ECO:0007669"/>
    <property type="project" value="UniProtKB-KW"/>
</dbReference>
<evidence type="ECO:0000256" key="1">
    <source>
        <dbReference type="ARBA" id="ARBA00001947"/>
    </source>
</evidence>
<dbReference type="RefSeq" id="WP_133793947.1">
    <property type="nucleotide sequence ID" value="NZ_SOCA01000002.1"/>
</dbReference>
<accession>A0A4R7S4Q0</accession>
<feature type="domain" description="Succinylglutamate desuccinylase/Aspartoacylase catalytic" evidence="5">
    <location>
        <begin position="52"/>
        <end position="120"/>
    </location>
</feature>
<dbReference type="Gene3D" id="3.40.630.10">
    <property type="entry name" value="Zn peptidases"/>
    <property type="match status" value="1"/>
</dbReference>
<evidence type="ECO:0000256" key="3">
    <source>
        <dbReference type="ARBA" id="ARBA00022801"/>
    </source>
</evidence>
<dbReference type="InterPro" id="IPR055438">
    <property type="entry name" value="AstE_AspA_cat"/>
</dbReference>
<evidence type="ECO:0000313" key="7">
    <source>
        <dbReference type="Proteomes" id="UP000295662"/>
    </source>
</evidence>
<protein>
    <submittedName>
        <fullName evidence="6">Succinylglutamate desuccinylase/aspartoacylase family protein</fullName>
    </submittedName>
</protein>
<evidence type="ECO:0000256" key="2">
    <source>
        <dbReference type="ARBA" id="ARBA00022723"/>
    </source>
</evidence>
<evidence type="ECO:0000256" key="4">
    <source>
        <dbReference type="ARBA" id="ARBA00022833"/>
    </source>
</evidence>
<organism evidence="6 7">
    <name type="scientific">Prosthecobacter fusiformis</name>
    <dbReference type="NCBI Taxonomy" id="48464"/>
    <lineage>
        <taxon>Bacteria</taxon>
        <taxon>Pseudomonadati</taxon>
        <taxon>Verrucomicrobiota</taxon>
        <taxon>Verrucomicrobiia</taxon>
        <taxon>Verrucomicrobiales</taxon>
        <taxon>Verrucomicrobiaceae</taxon>
        <taxon>Prosthecobacter</taxon>
    </lineage>
</organism>
<keyword evidence="4" id="KW-0862">Zinc</keyword>
<dbReference type="Pfam" id="PF24827">
    <property type="entry name" value="AstE_AspA_cat"/>
    <property type="match status" value="1"/>
</dbReference>